<dbReference type="RefSeq" id="WP_088246906.1">
    <property type="nucleotide sequence ID" value="NZ_NHMK01000006.1"/>
</dbReference>
<feature type="domain" description="Glycosyl transferase family 1" evidence="1">
    <location>
        <begin position="217"/>
        <end position="387"/>
    </location>
</feature>
<dbReference type="InterPro" id="IPR028098">
    <property type="entry name" value="Glyco_trans_4-like_N"/>
</dbReference>
<feature type="domain" description="Glycosyltransferase subfamily 4-like N-terminal" evidence="2">
    <location>
        <begin position="15"/>
        <end position="203"/>
    </location>
</feature>
<comment type="caution">
    <text evidence="3">The sequence shown here is derived from an EMBL/GenBank/DDBJ whole genome shotgun (WGS) entry which is preliminary data.</text>
</comment>
<dbReference type="OrthoDB" id="9808602at2"/>
<dbReference type="InterPro" id="IPR050194">
    <property type="entry name" value="Glycosyltransferase_grp1"/>
</dbReference>
<name>A0A246BSH4_9DEIO</name>
<evidence type="ECO:0000313" key="4">
    <source>
        <dbReference type="Proteomes" id="UP000197208"/>
    </source>
</evidence>
<gene>
    <name evidence="3" type="ORF">CBQ26_01785</name>
</gene>
<dbReference type="NCBIfam" id="NF007640">
    <property type="entry name" value="PRK10307.1"/>
    <property type="match status" value="1"/>
</dbReference>
<dbReference type="PANTHER" id="PTHR45947:SF3">
    <property type="entry name" value="SULFOQUINOVOSYL TRANSFERASE SQD2"/>
    <property type="match status" value="1"/>
</dbReference>
<keyword evidence="3" id="KW-0808">Transferase</keyword>
<dbReference type="Pfam" id="PF13579">
    <property type="entry name" value="Glyco_trans_4_4"/>
    <property type="match status" value="1"/>
</dbReference>
<dbReference type="AlphaFoldDB" id="A0A246BSH4"/>
<evidence type="ECO:0000313" key="3">
    <source>
        <dbReference type="EMBL" id="OWL98629.1"/>
    </source>
</evidence>
<dbReference type="EMBL" id="NHMK01000006">
    <property type="protein sequence ID" value="OWL98629.1"/>
    <property type="molecule type" value="Genomic_DNA"/>
</dbReference>
<evidence type="ECO:0000259" key="1">
    <source>
        <dbReference type="Pfam" id="PF00534"/>
    </source>
</evidence>
<sequence length="417" mass="47230">MKILLQSIYYDKSSTGIAKYSEELADWLSEQGHSVDVICAVPHYPDWRARTGIKNKYSAESNEGVSIGYVPVLLPKNGEVNGLYRVMYELLYTISSLRWWGRYYLDKREYDAVMAIHPVLISILPSILFSKIRRIPLIIHVQDLQVDAAEKLKIVNNQLLLRILKRLEIQVLRSADYVTTISHVMAKKLSKRTKKNVEMFPNWSDTNEIRPSSRSDEMCEQLNIEHDAIVVMYSGNMGDKQGLEIVLDAASLIRKEQKVKFVMCGDGGSKQKLQDYSRNLSLNNVIFIPLQPPEKLNDLLAAGDIHLIIQKKGAADLVMPSKLTNIAAAGRPMIVTADMGTTLYETVSNNQMGLISEPESSEGLVSAIMNLVGEPHKRSIMGSNGRKFAIDFLEKEEILSRFEKRLFEVTRQKRGRK</sequence>
<keyword evidence="4" id="KW-1185">Reference proteome</keyword>
<organism evidence="3 4">
    <name type="scientific">Deinococcus indicus</name>
    <dbReference type="NCBI Taxonomy" id="223556"/>
    <lineage>
        <taxon>Bacteria</taxon>
        <taxon>Thermotogati</taxon>
        <taxon>Deinococcota</taxon>
        <taxon>Deinococci</taxon>
        <taxon>Deinococcales</taxon>
        <taxon>Deinococcaceae</taxon>
        <taxon>Deinococcus</taxon>
    </lineage>
</organism>
<protein>
    <submittedName>
        <fullName evidence="3">Colanic acid biosynthesis glycosyltransferase WcaI</fullName>
    </submittedName>
</protein>
<reference evidence="3 4" key="1">
    <citation type="submission" date="2017-05" db="EMBL/GenBank/DDBJ databases">
        <title>De novo genome assembly of Deniococcus indicus strain DR1.</title>
        <authorList>
            <person name="Chauhan D."/>
            <person name="Yennamalli R.M."/>
            <person name="Priyadarshini R."/>
        </authorList>
    </citation>
    <scope>NUCLEOTIDE SEQUENCE [LARGE SCALE GENOMIC DNA]</scope>
    <source>
        <strain evidence="3 4">DR1</strain>
    </source>
</reference>
<dbReference type="SUPFAM" id="SSF53756">
    <property type="entry name" value="UDP-Glycosyltransferase/glycogen phosphorylase"/>
    <property type="match status" value="1"/>
</dbReference>
<dbReference type="Proteomes" id="UP000197208">
    <property type="component" value="Unassembled WGS sequence"/>
</dbReference>
<evidence type="ECO:0000259" key="2">
    <source>
        <dbReference type="Pfam" id="PF13579"/>
    </source>
</evidence>
<dbReference type="Pfam" id="PF00534">
    <property type="entry name" value="Glycos_transf_1"/>
    <property type="match status" value="1"/>
</dbReference>
<dbReference type="InterPro" id="IPR001296">
    <property type="entry name" value="Glyco_trans_1"/>
</dbReference>
<dbReference type="GO" id="GO:0016758">
    <property type="term" value="F:hexosyltransferase activity"/>
    <property type="evidence" value="ECO:0007669"/>
    <property type="project" value="TreeGrafter"/>
</dbReference>
<dbReference type="PANTHER" id="PTHR45947">
    <property type="entry name" value="SULFOQUINOVOSYL TRANSFERASE SQD2"/>
    <property type="match status" value="1"/>
</dbReference>
<proteinExistence type="predicted"/>
<accession>A0A246BSH4</accession>
<dbReference type="Gene3D" id="3.40.50.2000">
    <property type="entry name" value="Glycogen Phosphorylase B"/>
    <property type="match status" value="2"/>
</dbReference>
<dbReference type="CDD" id="cd03794">
    <property type="entry name" value="GT4_WbuB-like"/>
    <property type="match status" value="1"/>
</dbReference>